<dbReference type="PANTHER" id="PTHR42911:SF2">
    <property type="entry name" value="PROHIBITIN FAMILY PROTEIN"/>
    <property type="match status" value="1"/>
</dbReference>
<dbReference type="InterPro" id="IPR036013">
    <property type="entry name" value="Band_7/SPFH_dom_sf"/>
</dbReference>
<dbReference type="SUPFAM" id="SSF117892">
    <property type="entry name" value="Band 7/SPFH domain"/>
    <property type="match status" value="1"/>
</dbReference>
<evidence type="ECO:0000259" key="3">
    <source>
        <dbReference type="SMART" id="SM00244"/>
    </source>
</evidence>
<dbReference type="SMART" id="SM00244">
    <property type="entry name" value="PHB"/>
    <property type="match status" value="1"/>
</dbReference>
<keyword evidence="2" id="KW-0472">Membrane</keyword>
<keyword evidence="2" id="KW-1133">Transmembrane helix</keyword>
<gene>
    <name evidence="4" type="ORF">Shyd_65120</name>
</gene>
<reference evidence="4" key="1">
    <citation type="submission" date="2024-05" db="EMBL/GenBank/DDBJ databases">
        <title>Whole genome shotgun sequence of Streptomyces hydrogenans NBRC 13475.</title>
        <authorList>
            <person name="Komaki H."/>
            <person name="Tamura T."/>
        </authorList>
    </citation>
    <scope>NUCLEOTIDE SEQUENCE</scope>
    <source>
        <strain evidence="4">NBRC 13475</strain>
    </source>
</reference>
<accession>A0ABQ3PJE3</accession>
<dbReference type="InterPro" id="IPR001107">
    <property type="entry name" value="Band_7"/>
</dbReference>
<protein>
    <recommendedName>
        <fullName evidence="3">Band 7 domain-containing protein</fullName>
    </recommendedName>
</protein>
<evidence type="ECO:0000313" key="5">
    <source>
        <dbReference type="Proteomes" id="UP001052739"/>
    </source>
</evidence>
<proteinExistence type="predicted"/>
<dbReference type="PANTHER" id="PTHR42911">
    <property type="entry name" value="MODULATOR OF FTSH PROTEASE HFLC"/>
    <property type="match status" value="1"/>
</dbReference>
<dbReference type="Pfam" id="PF01145">
    <property type="entry name" value="Band_7"/>
    <property type="match status" value="1"/>
</dbReference>
<sequence>MVYLVIAGLLLLAAVAAFVAYKGVKDFDGDPIPGLKWASVGLVTVLVIVSVGMSITTVGARSVGIQTAFGKYSATLSNGLQFVAPWSNVEEFSTQVQYLDLDGQEAVPVTFKGGGGGGVNATPRWRIDADGAEELWKKYRTFESVKTKLVNSAAKDSVRVVLSQYTPNEARAGENLRKIADQIQDDLAESLADDGVIIDSISVKGISLDQRSQESLDKIVTANNNIERAKAERERARIDGETAKIRKAEGSLTPEALTRYCLEVVNNWNVDRNGSMPAGFTCLGVAAPFTVTNK</sequence>
<dbReference type="Proteomes" id="UP001052739">
    <property type="component" value="Unassembled WGS sequence"/>
</dbReference>
<keyword evidence="1" id="KW-0175">Coiled coil</keyword>
<dbReference type="Gene3D" id="3.30.479.30">
    <property type="entry name" value="Band 7 domain"/>
    <property type="match status" value="1"/>
</dbReference>
<evidence type="ECO:0000313" key="4">
    <source>
        <dbReference type="EMBL" id="GHI25141.1"/>
    </source>
</evidence>
<comment type="caution">
    <text evidence="4">The sequence shown here is derived from an EMBL/GenBank/DDBJ whole genome shotgun (WGS) entry which is preliminary data.</text>
</comment>
<feature type="coiled-coil region" evidence="1">
    <location>
        <begin position="212"/>
        <end position="246"/>
    </location>
</feature>
<organism evidence="4 5">
    <name type="scientific">Streptomyces hydrogenans</name>
    <dbReference type="NCBI Taxonomy" id="1873719"/>
    <lineage>
        <taxon>Bacteria</taxon>
        <taxon>Bacillati</taxon>
        <taxon>Actinomycetota</taxon>
        <taxon>Actinomycetes</taxon>
        <taxon>Kitasatosporales</taxon>
        <taxon>Streptomycetaceae</taxon>
        <taxon>Streptomyces</taxon>
    </lineage>
</organism>
<keyword evidence="2" id="KW-0812">Transmembrane</keyword>
<evidence type="ECO:0000256" key="2">
    <source>
        <dbReference type="SAM" id="Phobius"/>
    </source>
</evidence>
<feature type="transmembrane region" description="Helical" evidence="2">
    <location>
        <begin position="36"/>
        <end position="55"/>
    </location>
</feature>
<keyword evidence="5" id="KW-1185">Reference proteome</keyword>
<dbReference type="EMBL" id="BNDW01000068">
    <property type="protein sequence ID" value="GHI25141.1"/>
    <property type="molecule type" value="Genomic_DNA"/>
</dbReference>
<dbReference type="RefSeq" id="WP_190221392.1">
    <property type="nucleotide sequence ID" value="NZ_BNBS01000001.1"/>
</dbReference>
<name>A0ABQ3PJE3_9ACTN</name>
<feature type="domain" description="Band 7" evidence="3">
    <location>
        <begin position="53"/>
        <end position="220"/>
    </location>
</feature>
<evidence type="ECO:0000256" key="1">
    <source>
        <dbReference type="SAM" id="Coils"/>
    </source>
</evidence>